<evidence type="ECO:0000256" key="1">
    <source>
        <dbReference type="ARBA" id="ARBA00004418"/>
    </source>
</evidence>
<evidence type="ECO:0000256" key="3">
    <source>
        <dbReference type="SAM" id="SignalP"/>
    </source>
</evidence>
<proteinExistence type="inferred from homology"/>
<dbReference type="PANTHER" id="PTHR43649">
    <property type="entry name" value="ARABINOSE-BINDING PROTEIN-RELATED"/>
    <property type="match status" value="1"/>
</dbReference>
<evidence type="ECO:0000313" key="4">
    <source>
        <dbReference type="EMBL" id="MBP2857123.1"/>
    </source>
</evidence>
<dbReference type="EMBL" id="JAGJWX010000004">
    <property type="protein sequence ID" value="MBP2857123.1"/>
    <property type="molecule type" value="Genomic_DNA"/>
</dbReference>
<organism evidence="5">
    <name type="scientific">Dickeya oryzae</name>
    <dbReference type="NCBI Taxonomy" id="1240404"/>
    <lineage>
        <taxon>Bacteria</taxon>
        <taxon>Pseudomonadati</taxon>
        <taxon>Pseudomonadota</taxon>
        <taxon>Gammaproteobacteria</taxon>
        <taxon>Enterobacterales</taxon>
        <taxon>Pectobacteriaceae</taxon>
        <taxon>Dickeya</taxon>
    </lineage>
</organism>
<dbReference type="EMBL" id="CP162670">
    <property type="protein sequence ID" value="XDL25425.1"/>
    <property type="molecule type" value="Genomic_DNA"/>
</dbReference>
<dbReference type="AlphaFoldDB" id="A0AB39IW82"/>
<reference evidence="4 6" key="1">
    <citation type="submission" date="2021-04" db="EMBL/GenBank/DDBJ databases">
        <title>Genomic and host-range diversity within the Dickeya zeae complex, identification of D. zeae and D. oryzae members, proposal of two novel subspecies D. zeae subsp. zeae subsp. nov. and D. zeae subsp. dombae subsp. nov.</title>
        <authorList>
            <person name="Van Gijsegem F."/>
            <person name="Hugouvieux-Cotte-Pattat N."/>
        </authorList>
    </citation>
    <scope>NUCLEOTIDE SEQUENCE [LARGE SCALE GENOMIC DNA]</scope>
    <source>
        <strain evidence="4 6">FVG03</strain>
    </source>
</reference>
<dbReference type="Gene3D" id="3.40.190.10">
    <property type="entry name" value="Periplasmic binding protein-like II"/>
    <property type="match status" value="2"/>
</dbReference>
<dbReference type="GO" id="GO:0042597">
    <property type="term" value="C:periplasmic space"/>
    <property type="evidence" value="ECO:0007669"/>
    <property type="project" value="UniProtKB-SubCell"/>
</dbReference>
<dbReference type="GO" id="GO:0030313">
    <property type="term" value="C:cell envelope"/>
    <property type="evidence" value="ECO:0007669"/>
    <property type="project" value="UniProtKB-ARBA"/>
</dbReference>
<evidence type="ECO:0000256" key="2">
    <source>
        <dbReference type="ARBA" id="ARBA00008520"/>
    </source>
</evidence>
<keyword evidence="3" id="KW-0732">Signal</keyword>
<dbReference type="InterPro" id="IPR050490">
    <property type="entry name" value="Bact_solute-bd_prot1"/>
</dbReference>
<reference evidence="5" key="2">
    <citation type="submission" date="2024-07" db="EMBL/GenBank/DDBJ databases">
        <authorList>
            <person name="Pedron J."/>
        </authorList>
    </citation>
    <scope>NUCLEOTIDE SEQUENCE</scope>
    <source>
        <strain evidence="5">A003-S1-M15</strain>
    </source>
</reference>
<protein>
    <submittedName>
        <fullName evidence="4 5">ABC transporter substrate-binding protein</fullName>
    </submittedName>
</protein>
<sequence length="433" mass="48502">MMRLLTGLLTGLLLLALTLLGQVQAAEQVTLRMAWWGGNSRHQATLAAIDAFQKKYPGITVKAEYTGWDGYLSRLTTQIASGQEPDVMQINWNWIPIFSRTGTGFYDLNTLKDTLKLQDFPADALTTVDGKVNAISTSLNGLVMYYNVDTWKKAGLAYPTTWEELFQAGKVFKEKLGDNYFPLASPAQDSGEGLLELLNTYMTQKFNIGMIDEQNKRFNYTEAQWLEAFRFYKRLVDEHVIPSTKYYNAFGKAGVFETRPWINGEYGGAQLWASVVKKYAEPLAPPAKLELGPYIMTPGSDNPGQFFKPSMLFAISKNSAHPKEAALLLNFLMNEPEGSLLMGTERGVPLSRVARQTLQDNQKLDTQDLAVKGLMQALEKPMQTPVSSYIEDPQLSSLILQTVEQLDYGNKTVEVSARTFSEAGNRILKRVIR</sequence>
<gene>
    <name evidence="4" type="ORF">J8657_05875</name>
    <name evidence="5" type="ORF">LF929_004145</name>
</gene>
<keyword evidence="6" id="KW-1185">Reference proteome</keyword>
<name>A0AB39IW82_9GAMM</name>
<feature type="signal peptide" evidence="3">
    <location>
        <begin position="1"/>
        <end position="25"/>
    </location>
</feature>
<dbReference type="Pfam" id="PF01547">
    <property type="entry name" value="SBP_bac_1"/>
    <property type="match status" value="1"/>
</dbReference>
<dbReference type="Proteomes" id="UP000810130">
    <property type="component" value="Unassembled WGS sequence"/>
</dbReference>
<feature type="chain" id="PRO_5044322474" evidence="3">
    <location>
        <begin position="26"/>
        <end position="433"/>
    </location>
</feature>
<dbReference type="InterPro" id="IPR006059">
    <property type="entry name" value="SBP"/>
</dbReference>
<accession>A0AB39IW82</accession>
<evidence type="ECO:0000313" key="5">
    <source>
        <dbReference type="EMBL" id="XDL25425.1"/>
    </source>
</evidence>
<comment type="subcellular location">
    <subcellularLocation>
        <location evidence="1">Periplasm</location>
    </subcellularLocation>
</comment>
<dbReference type="PANTHER" id="PTHR43649:SF11">
    <property type="entry name" value="ABC TRANSPORTER SUBSTRATE-BINDING PROTEIN YESO-RELATED"/>
    <property type="match status" value="1"/>
</dbReference>
<dbReference type="SUPFAM" id="SSF53850">
    <property type="entry name" value="Periplasmic binding protein-like II"/>
    <property type="match status" value="1"/>
</dbReference>
<evidence type="ECO:0000313" key="6">
    <source>
        <dbReference type="Proteomes" id="UP000810130"/>
    </source>
</evidence>
<comment type="similarity">
    <text evidence="2">Belongs to the bacterial solute-binding protein 1 family.</text>
</comment>